<feature type="chain" id="PRO_5047436280" evidence="1">
    <location>
        <begin position="18"/>
        <end position="483"/>
    </location>
</feature>
<feature type="signal peptide" evidence="1">
    <location>
        <begin position="1"/>
        <end position="17"/>
    </location>
</feature>
<organism evidence="3 4">
    <name type="scientific">Massilia varians</name>
    <dbReference type="NCBI Taxonomy" id="457921"/>
    <lineage>
        <taxon>Bacteria</taxon>
        <taxon>Pseudomonadati</taxon>
        <taxon>Pseudomonadota</taxon>
        <taxon>Betaproteobacteria</taxon>
        <taxon>Burkholderiales</taxon>
        <taxon>Oxalobacteraceae</taxon>
        <taxon>Telluria group</taxon>
        <taxon>Massilia</taxon>
    </lineage>
</organism>
<dbReference type="SUPFAM" id="SSF50952">
    <property type="entry name" value="Soluble quinoprotein glucose dehydrogenase"/>
    <property type="match status" value="1"/>
</dbReference>
<dbReference type="InterPro" id="IPR012938">
    <property type="entry name" value="Glc/Sorbosone_DH"/>
</dbReference>
<reference evidence="3" key="1">
    <citation type="submission" date="2022-11" db="EMBL/GenBank/DDBJ databases">
        <title>Isolation and characterization of PLA-degrading bacterium Massilia sp. from Antarctic soil.</title>
        <authorList>
            <person name="Sato K."/>
            <person name="Gomez-Fuentes C."/>
            <person name="Ahmad S.A."/>
            <person name="Zulkharnain A."/>
        </authorList>
    </citation>
    <scope>NUCLEOTIDE SEQUENCE</scope>
    <source>
        <strain evidence="3">N-3</strain>
    </source>
</reference>
<keyword evidence="4" id="KW-1185">Reference proteome</keyword>
<dbReference type="PANTHER" id="PTHR19328">
    <property type="entry name" value="HEDGEHOG-INTERACTING PROTEIN"/>
    <property type="match status" value="1"/>
</dbReference>
<evidence type="ECO:0000313" key="3">
    <source>
        <dbReference type="EMBL" id="BDT57385.1"/>
    </source>
</evidence>
<proteinExistence type="predicted"/>
<dbReference type="Gene3D" id="2.120.10.30">
    <property type="entry name" value="TolB, C-terminal domain"/>
    <property type="match status" value="1"/>
</dbReference>
<evidence type="ECO:0000313" key="4">
    <source>
        <dbReference type="Proteomes" id="UP001163336"/>
    </source>
</evidence>
<name>A0ABN6T569_9BURK</name>
<protein>
    <submittedName>
        <fullName evidence="3">Glucose dehydrogenase</fullName>
    </submittedName>
</protein>
<dbReference type="Proteomes" id="UP001163336">
    <property type="component" value="Chromosome"/>
</dbReference>
<evidence type="ECO:0000259" key="2">
    <source>
        <dbReference type="Pfam" id="PF07995"/>
    </source>
</evidence>
<accession>A0ABN6T569</accession>
<dbReference type="InterPro" id="IPR011041">
    <property type="entry name" value="Quinoprot_gluc/sorb_DH_b-prop"/>
</dbReference>
<gene>
    <name evidence="3" type="ORF">MasN3_08790</name>
</gene>
<evidence type="ECO:0000256" key="1">
    <source>
        <dbReference type="SAM" id="SignalP"/>
    </source>
</evidence>
<sequence length="483" mass="50389">MRAWTYLLILVSFCMSACGGGGGSPGTTGPAPTPPTATTGALAITTSGLPAGVNASVRINGPANFQQDLTGSQTLSNLAPGSYNLAAAPVTAGGLTYTPSPASQSAVVSAGATASATVAYANAPVNIALSQVALNLDNPTYLSAPPGDTRLFIVERAGRIRIVHNGTTLTAPFLDISGRVFTGGEGGLLSMAFDPQFGGNGYFYLYYTDPQQNIVIERFSLGSNPDLADPTSGLVILRIPHPGFSNHFGGQLAFGPDGNLYLATGDGGGAGDPNRNARNLGSLLGKLLRIDVRNASAAQPYAIPAGNPYIGQTGRRAEIWASGLRNPWRFAFDGNQLYLSDVGQDRREEVNIGAAGAAGLDYGWNTMEGTLCYNAATCDRSGLTLPVFEYDHGSNDANGCSITGGFVYRGSAIPGLQGRYFYSDYCRGFLKSFLASGGSVSEQRDWNVGDIGNVVSFGQDGQGELYLMTSRGILYKMTRSTTP</sequence>
<dbReference type="RefSeq" id="WP_281912668.1">
    <property type="nucleotide sequence ID" value="NZ_AP026966.1"/>
</dbReference>
<dbReference type="EMBL" id="AP026966">
    <property type="protein sequence ID" value="BDT57385.1"/>
    <property type="molecule type" value="Genomic_DNA"/>
</dbReference>
<feature type="domain" description="Glucose/Sorbosone dehydrogenase" evidence="2">
    <location>
        <begin position="137"/>
        <end position="471"/>
    </location>
</feature>
<keyword evidence="1" id="KW-0732">Signal</keyword>
<dbReference type="PANTHER" id="PTHR19328:SF75">
    <property type="entry name" value="ALDOSE SUGAR DEHYDROGENASE YLII"/>
    <property type="match status" value="1"/>
</dbReference>
<dbReference type="Pfam" id="PF07995">
    <property type="entry name" value="GSDH"/>
    <property type="match status" value="1"/>
</dbReference>
<dbReference type="InterPro" id="IPR011042">
    <property type="entry name" value="6-blade_b-propeller_TolB-like"/>
</dbReference>